<dbReference type="EMBL" id="BAAAQX010000069">
    <property type="protein sequence ID" value="GAA2216431.1"/>
    <property type="molecule type" value="Genomic_DNA"/>
</dbReference>
<feature type="region of interest" description="Disordered" evidence="1">
    <location>
        <begin position="1"/>
        <end position="20"/>
    </location>
</feature>
<evidence type="ECO:0000256" key="1">
    <source>
        <dbReference type="SAM" id="MobiDB-lite"/>
    </source>
</evidence>
<organism evidence="2 3">
    <name type="scientific">Nonomuraea monospora</name>
    <dbReference type="NCBI Taxonomy" id="568818"/>
    <lineage>
        <taxon>Bacteria</taxon>
        <taxon>Bacillati</taxon>
        <taxon>Actinomycetota</taxon>
        <taxon>Actinomycetes</taxon>
        <taxon>Streptosporangiales</taxon>
        <taxon>Streptosporangiaceae</taxon>
        <taxon>Nonomuraea</taxon>
    </lineage>
</organism>
<evidence type="ECO:0008006" key="4">
    <source>
        <dbReference type="Google" id="ProtNLM"/>
    </source>
</evidence>
<name>A0ABP5PXH5_9ACTN</name>
<keyword evidence="3" id="KW-1185">Reference proteome</keyword>
<gene>
    <name evidence="2" type="ORF">GCM10009850_119000</name>
</gene>
<comment type="caution">
    <text evidence="2">The sequence shown here is derived from an EMBL/GenBank/DDBJ whole genome shotgun (WGS) entry which is preliminary data.</text>
</comment>
<reference evidence="3" key="1">
    <citation type="journal article" date="2019" name="Int. J. Syst. Evol. Microbiol.">
        <title>The Global Catalogue of Microorganisms (GCM) 10K type strain sequencing project: providing services to taxonomists for standard genome sequencing and annotation.</title>
        <authorList>
            <consortium name="The Broad Institute Genomics Platform"/>
            <consortium name="The Broad Institute Genome Sequencing Center for Infectious Disease"/>
            <person name="Wu L."/>
            <person name="Ma J."/>
        </authorList>
    </citation>
    <scope>NUCLEOTIDE SEQUENCE [LARGE SCALE GENOMIC DNA]</scope>
    <source>
        <strain evidence="3">JCM 16114</strain>
    </source>
</reference>
<dbReference type="Proteomes" id="UP001499843">
    <property type="component" value="Unassembled WGS sequence"/>
</dbReference>
<proteinExistence type="predicted"/>
<evidence type="ECO:0000313" key="2">
    <source>
        <dbReference type="EMBL" id="GAA2216431.1"/>
    </source>
</evidence>
<evidence type="ECO:0000313" key="3">
    <source>
        <dbReference type="Proteomes" id="UP001499843"/>
    </source>
</evidence>
<accession>A0ABP5PXH5</accession>
<sequence>MARWRDAGPVPRAPRCPVMPTEPAAITDRVAYWDRYATGIRKTDTPQAALKNAFGWTQYEGHGPGDELLGDPGTALELGSSRGHAVAALATASTRPRA</sequence>
<protein>
    <recommendedName>
        <fullName evidence="4">Methyltransferase</fullName>
    </recommendedName>
</protein>